<keyword evidence="1" id="KW-1133">Transmembrane helix</keyword>
<dbReference type="AlphaFoldDB" id="A0A9X4AKH5"/>
<protein>
    <submittedName>
        <fullName evidence="2">Uncharacterized protein</fullName>
    </submittedName>
</protein>
<reference evidence="2" key="1">
    <citation type="submission" date="2022-06" db="EMBL/GenBank/DDBJ databases">
        <title>Aquibacillus sp. a new bacterium isolated from soil saline samples.</title>
        <authorList>
            <person name="Galisteo C."/>
            <person name="De La Haba R."/>
            <person name="Sanchez-Porro C."/>
            <person name="Ventosa A."/>
        </authorList>
    </citation>
    <scope>NUCLEOTIDE SEQUENCE</scope>
    <source>
        <strain evidence="2">JCM 12387</strain>
    </source>
</reference>
<keyword evidence="3" id="KW-1185">Reference proteome</keyword>
<dbReference type="RefSeq" id="WP_259869395.1">
    <property type="nucleotide sequence ID" value="NZ_JAMQJZ010000010.1"/>
</dbReference>
<evidence type="ECO:0000256" key="1">
    <source>
        <dbReference type="SAM" id="Phobius"/>
    </source>
</evidence>
<feature type="transmembrane region" description="Helical" evidence="1">
    <location>
        <begin position="42"/>
        <end position="64"/>
    </location>
</feature>
<feature type="transmembrane region" description="Helical" evidence="1">
    <location>
        <begin position="9"/>
        <end position="30"/>
    </location>
</feature>
<gene>
    <name evidence="2" type="ORF">NC661_13585</name>
</gene>
<name>A0A9X4AKH5_9BACI</name>
<dbReference type="EMBL" id="JAMQJZ010000010">
    <property type="protein sequence ID" value="MDC3421403.1"/>
    <property type="molecule type" value="Genomic_DNA"/>
</dbReference>
<evidence type="ECO:0000313" key="2">
    <source>
        <dbReference type="EMBL" id="MDC3421403.1"/>
    </source>
</evidence>
<keyword evidence="1" id="KW-0812">Transmembrane</keyword>
<sequence>MINRILEKIIYFGFTIFIFVVLWKIMGEFWEAFVPWNYKTDLLGIFIVAPLLILVSFILSNLSFKVIKGNKK</sequence>
<keyword evidence="1" id="KW-0472">Membrane</keyword>
<proteinExistence type="predicted"/>
<evidence type="ECO:0000313" key="3">
    <source>
        <dbReference type="Proteomes" id="UP001145072"/>
    </source>
</evidence>
<accession>A0A9X4AKH5</accession>
<comment type="caution">
    <text evidence="2">The sequence shown here is derived from an EMBL/GenBank/DDBJ whole genome shotgun (WGS) entry which is preliminary data.</text>
</comment>
<organism evidence="2 3">
    <name type="scientific">Aquibacillus koreensis</name>
    <dbReference type="NCBI Taxonomy" id="279446"/>
    <lineage>
        <taxon>Bacteria</taxon>
        <taxon>Bacillati</taxon>
        <taxon>Bacillota</taxon>
        <taxon>Bacilli</taxon>
        <taxon>Bacillales</taxon>
        <taxon>Bacillaceae</taxon>
        <taxon>Aquibacillus</taxon>
    </lineage>
</organism>
<dbReference type="Proteomes" id="UP001145072">
    <property type="component" value="Unassembled WGS sequence"/>
</dbReference>